<sequence length="80" mass="9408">VILDLRDMPRFEAEGQEEAVNAFKRLGQLAERWKEDFNLRSGDMIVINNKRAAHRWLQHAKVRVAHGSRGADQWQERIIK</sequence>
<keyword evidence="3" id="KW-1185">Reference proteome</keyword>
<accession>A0ABP0HVN3</accession>
<dbReference type="SUPFAM" id="SSF51197">
    <property type="entry name" value="Clavaminate synthase-like"/>
    <property type="match status" value="1"/>
</dbReference>
<dbReference type="InterPro" id="IPR042098">
    <property type="entry name" value="TauD-like_sf"/>
</dbReference>
<feature type="non-terminal residue" evidence="2">
    <location>
        <position position="1"/>
    </location>
</feature>
<dbReference type="Proteomes" id="UP001642464">
    <property type="component" value="Unassembled WGS sequence"/>
</dbReference>
<dbReference type="EMBL" id="CAXAMM010001891">
    <property type="protein sequence ID" value="CAK8993862.1"/>
    <property type="molecule type" value="Genomic_DNA"/>
</dbReference>
<organism evidence="2 3">
    <name type="scientific">Durusdinium trenchii</name>
    <dbReference type="NCBI Taxonomy" id="1381693"/>
    <lineage>
        <taxon>Eukaryota</taxon>
        <taxon>Sar</taxon>
        <taxon>Alveolata</taxon>
        <taxon>Dinophyceae</taxon>
        <taxon>Suessiales</taxon>
        <taxon>Symbiodiniaceae</taxon>
        <taxon>Durusdinium</taxon>
    </lineage>
</organism>
<protein>
    <recommendedName>
        <fullName evidence="4">TauD/TfdA-like domain-containing protein</fullName>
    </recommendedName>
</protein>
<dbReference type="Gene3D" id="3.60.130.10">
    <property type="entry name" value="Clavaminate synthase-like"/>
    <property type="match status" value="1"/>
</dbReference>
<comment type="caution">
    <text evidence="2">The sequence shown here is derived from an EMBL/GenBank/DDBJ whole genome shotgun (WGS) entry which is preliminary data.</text>
</comment>
<name>A0ABP0HVN3_9DINO</name>
<proteinExistence type="predicted"/>
<evidence type="ECO:0008006" key="4">
    <source>
        <dbReference type="Google" id="ProtNLM"/>
    </source>
</evidence>
<gene>
    <name evidence="2" type="ORF">SCF082_LOCUS3694</name>
</gene>
<keyword evidence="1" id="KW-0560">Oxidoreductase</keyword>
<evidence type="ECO:0000313" key="3">
    <source>
        <dbReference type="Proteomes" id="UP001642464"/>
    </source>
</evidence>
<evidence type="ECO:0000313" key="2">
    <source>
        <dbReference type="EMBL" id="CAK8993862.1"/>
    </source>
</evidence>
<evidence type="ECO:0000256" key="1">
    <source>
        <dbReference type="ARBA" id="ARBA00023002"/>
    </source>
</evidence>
<reference evidence="2 3" key="1">
    <citation type="submission" date="2024-02" db="EMBL/GenBank/DDBJ databases">
        <authorList>
            <person name="Chen Y."/>
            <person name="Shah S."/>
            <person name="Dougan E. K."/>
            <person name="Thang M."/>
            <person name="Chan C."/>
        </authorList>
    </citation>
    <scope>NUCLEOTIDE SEQUENCE [LARGE SCALE GENOMIC DNA]</scope>
</reference>